<keyword evidence="6 8" id="KW-0472">Membrane</keyword>
<evidence type="ECO:0000313" key="10">
    <source>
        <dbReference type="EMBL" id="KAB1640649.1"/>
    </source>
</evidence>
<feature type="transmembrane region" description="Helical" evidence="8">
    <location>
        <begin position="126"/>
        <end position="144"/>
    </location>
</feature>
<dbReference type="Proteomes" id="UP000468668">
    <property type="component" value="Unassembled WGS sequence"/>
</dbReference>
<feature type="domain" description="EamA" evidence="9">
    <location>
        <begin position="153"/>
        <end position="286"/>
    </location>
</feature>
<dbReference type="Pfam" id="PF00892">
    <property type="entry name" value="EamA"/>
    <property type="match status" value="2"/>
</dbReference>
<evidence type="ECO:0000256" key="5">
    <source>
        <dbReference type="ARBA" id="ARBA00022989"/>
    </source>
</evidence>
<proteinExistence type="inferred from homology"/>
<feature type="transmembrane region" description="Helical" evidence="8">
    <location>
        <begin position="72"/>
        <end position="90"/>
    </location>
</feature>
<keyword evidence="11" id="KW-1185">Reference proteome</keyword>
<name>A0A6N6NLM5_9ACTN</name>
<evidence type="ECO:0000256" key="2">
    <source>
        <dbReference type="ARBA" id="ARBA00007362"/>
    </source>
</evidence>
<feature type="transmembrane region" description="Helical" evidence="8">
    <location>
        <begin position="102"/>
        <end position="119"/>
    </location>
</feature>
<feature type="transmembrane region" description="Helical" evidence="8">
    <location>
        <begin position="12"/>
        <end position="30"/>
    </location>
</feature>
<dbReference type="InterPro" id="IPR051258">
    <property type="entry name" value="Diverse_Substrate_Transporter"/>
</dbReference>
<keyword evidence="3" id="KW-1003">Cell membrane</keyword>
<dbReference type="AlphaFoldDB" id="A0A6N6NLM5"/>
<dbReference type="GO" id="GO:0005886">
    <property type="term" value="C:plasma membrane"/>
    <property type="evidence" value="ECO:0007669"/>
    <property type="project" value="UniProtKB-SubCell"/>
</dbReference>
<feature type="transmembrane region" description="Helical" evidence="8">
    <location>
        <begin position="156"/>
        <end position="174"/>
    </location>
</feature>
<feature type="region of interest" description="Disordered" evidence="7">
    <location>
        <begin position="293"/>
        <end position="332"/>
    </location>
</feature>
<reference evidence="10 11" key="1">
    <citation type="submission" date="2019-09" db="EMBL/GenBank/DDBJ databases">
        <title>Whole genome shotgun sequencing (WGS) of Ellagibacter isourolithinifaciens DSM 104140(T) and Adlercreutzia muris DSM 29508(T).</title>
        <authorList>
            <person name="Stoll D.A."/>
            <person name="Danylec N."/>
            <person name="Huch M."/>
        </authorList>
    </citation>
    <scope>NUCLEOTIDE SEQUENCE [LARGE SCALE GENOMIC DNA]</scope>
    <source>
        <strain evidence="10 11">DSM 104140</strain>
    </source>
</reference>
<dbReference type="RefSeq" id="WP_158049484.1">
    <property type="nucleotide sequence ID" value="NZ_WAJR01000010.1"/>
</dbReference>
<evidence type="ECO:0000256" key="6">
    <source>
        <dbReference type="ARBA" id="ARBA00023136"/>
    </source>
</evidence>
<feature type="transmembrane region" description="Helical" evidence="8">
    <location>
        <begin position="42"/>
        <end position="60"/>
    </location>
</feature>
<dbReference type="GeneID" id="98657887"/>
<dbReference type="InterPro" id="IPR037185">
    <property type="entry name" value="EmrE-like"/>
</dbReference>
<dbReference type="PANTHER" id="PTHR42920">
    <property type="entry name" value="OS03G0707200 PROTEIN-RELATED"/>
    <property type="match status" value="1"/>
</dbReference>
<gene>
    <name evidence="10" type="ORF">F8C90_05640</name>
</gene>
<dbReference type="InterPro" id="IPR000620">
    <property type="entry name" value="EamA_dom"/>
</dbReference>
<dbReference type="OrthoDB" id="9804865at2"/>
<feature type="transmembrane region" description="Helical" evidence="8">
    <location>
        <begin position="247"/>
        <end position="267"/>
    </location>
</feature>
<comment type="subcellular location">
    <subcellularLocation>
        <location evidence="1">Cell membrane</location>
        <topology evidence="1">Multi-pass membrane protein</topology>
    </subcellularLocation>
</comment>
<comment type="caution">
    <text evidence="10">The sequence shown here is derived from an EMBL/GenBank/DDBJ whole genome shotgun (WGS) entry which is preliminary data.</text>
</comment>
<organism evidence="10 11">
    <name type="scientific">Ellagibacter isourolithinifaciens</name>
    <dbReference type="NCBI Taxonomy" id="2137581"/>
    <lineage>
        <taxon>Bacteria</taxon>
        <taxon>Bacillati</taxon>
        <taxon>Actinomycetota</taxon>
        <taxon>Coriobacteriia</taxon>
        <taxon>Eggerthellales</taxon>
        <taxon>Eggerthellaceae</taxon>
        <taxon>Ellagibacter</taxon>
    </lineage>
</organism>
<dbReference type="SUPFAM" id="SSF103481">
    <property type="entry name" value="Multidrug resistance efflux transporter EmrE"/>
    <property type="match status" value="2"/>
</dbReference>
<feature type="domain" description="EamA" evidence="9">
    <location>
        <begin position="15"/>
        <end position="143"/>
    </location>
</feature>
<dbReference type="PANTHER" id="PTHR42920:SF5">
    <property type="entry name" value="EAMA DOMAIN-CONTAINING PROTEIN"/>
    <property type="match status" value="1"/>
</dbReference>
<evidence type="ECO:0000256" key="8">
    <source>
        <dbReference type="SAM" id="Phobius"/>
    </source>
</evidence>
<protein>
    <submittedName>
        <fullName evidence="10">DMT family transporter</fullName>
    </submittedName>
</protein>
<evidence type="ECO:0000313" key="11">
    <source>
        <dbReference type="Proteomes" id="UP000468668"/>
    </source>
</evidence>
<evidence type="ECO:0000256" key="1">
    <source>
        <dbReference type="ARBA" id="ARBA00004651"/>
    </source>
</evidence>
<evidence type="ECO:0000259" key="9">
    <source>
        <dbReference type="Pfam" id="PF00892"/>
    </source>
</evidence>
<evidence type="ECO:0000256" key="7">
    <source>
        <dbReference type="SAM" id="MobiDB-lite"/>
    </source>
</evidence>
<dbReference type="EMBL" id="WAJR01000010">
    <property type="protein sequence ID" value="KAB1640649.1"/>
    <property type="molecule type" value="Genomic_DNA"/>
</dbReference>
<evidence type="ECO:0000256" key="4">
    <source>
        <dbReference type="ARBA" id="ARBA00022692"/>
    </source>
</evidence>
<feature type="transmembrane region" description="Helical" evidence="8">
    <location>
        <begin position="216"/>
        <end position="235"/>
    </location>
</feature>
<feature type="transmembrane region" description="Helical" evidence="8">
    <location>
        <begin position="181"/>
        <end position="201"/>
    </location>
</feature>
<feature type="transmembrane region" description="Helical" evidence="8">
    <location>
        <begin position="273"/>
        <end position="291"/>
    </location>
</feature>
<evidence type="ECO:0000256" key="3">
    <source>
        <dbReference type="ARBA" id="ARBA00022475"/>
    </source>
</evidence>
<keyword evidence="4 8" id="KW-0812">Transmembrane</keyword>
<keyword evidence="5 8" id="KW-1133">Transmembrane helix</keyword>
<sequence>MSILDKQYPTNVYRLILITAAAIWGLGFVIGKSAITTVGATWFTAIRFFGAGIVLLIILFPHIKRSFCRKTLKAGMIIGVATFLGFWTQFLGLGMTTPSKNAFLSACYCLTVPFIWWVVSRRRPPAKVFISAAICTAGIGMVSLTEGFSISLGDGISILSAFLYGAEIVIIGLVMRDNDILTTTVVQQFTSGILALLLALTTQPMPTAAQVITPEFIGAMAYVAVLSAAFGAVAQNTAQAHVSPSEAGLLCSLESVFCALFSVAFFGEVLTPRMALGFALIFASVVATQLGDKGGSTATNSSPEESADDGPAATTSRESSEPVKRNRGRITR</sequence>
<accession>A0A6N6NLM5</accession>
<comment type="similarity">
    <text evidence="2">Belongs to the EamA transporter family.</text>
</comment>